<dbReference type="PANTHER" id="PTHR43249:SF1">
    <property type="entry name" value="D-GLUCOSIDE 3-DEHYDROGENASE"/>
    <property type="match status" value="1"/>
</dbReference>
<dbReference type="EMBL" id="JBHSAO010000011">
    <property type="protein sequence ID" value="MFC4025075.1"/>
    <property type="molecule type" value="Genomic_DNA"/>
</dbReference>
<dbReference type="Gene3D" id="3.30.360.10">
    <property type="entry name" value="Dihydrodipicolinate Reductase, domain 2"/>
    <property type="match status" value="1"/>
</dbReference>
<accession>A0ABV8H2I2</accession>
<evidence type="ECO:0000259" key="3">
    <source>
        <dbReference type="Pfam" id="PF02894"/>
    </source>
</evidence>
<sequence>MEKINVALIGVGAIAESTHLVYLQQHKNVTVSAIVDLDIERVKKVAEKNKIKHCFTTIDEMLNTITLDAVIICTPNGTHIPIAKKAAEHGIHVFIEKPIGTDLEEVKEYLKVSKAKNVMTMVGMTHRFRRDVSIVKEYADRNTFGNIYYAKAKLCRRRDTPKGWFTNKDLSGGGAMMDTGVHVLDLAWWLMGQPKVASITGKTISGLGNYQTKYVSSWESQNKRLNGNHIFDVEDFGAAWIRFDNGAVLSLEIAWAMNGEQDEGISIELLGDKGGATLTPLAIYKEEEGTLVKSNPLFETNDAFENEINHFIHCVQTKSTPLIDGDQGYEVLKMLQGIYESSEKQEEIKFKN</sequence>
<dbReference type="SUPFAM" id="SSF51735">
    <property type="entry name" value="NAD(P)-binding Rossmann-fold domains"/>
    <property type="match status" value="1"/>
</dbReference>
<evidence type="ECO:0000313" key="4">
    <source>
        <dbReference type="EMBL" id="MFC4025075.1"/>
    </source>
</evidence>
<reference evidence="5" key="1">
    <citation type="journal article" date="2019" name="Int. J. Syst. Evol. Microbiol.">
        <title>The Global Catalogue of Microorganisms (GCM) 10K type strain sequencing project: providing services to taxonomists for standard genome sequencing and annotation.</title>
        <authorList>
            <consortium name="The Broad Institute Genomics Platform"/>
            <consortium name="The Broad Institute Genome Sequencing Center for Infectious Disease"/>
            <person name="Wu L."/>
            <person name="Ma J."/>
        </authorList>
    </citation>
    <scope>NUCLEOTIDE SEQUENCE [LARGE SCALE GENOMIC DNA]</scope>
    <source>
        <strain evidence="5">IBRC-M 10703</strain>
    </source>
</reference>
<dbReference type="Gene3D" id="3.40.50.720">
    <property type="entry name" value="NAD(P)-binding Rossmann-like Domain"/>
    <property type="match status" value="1"/>
</dbReference>
<comment type="similarity">
    <text evidence="1">Belongs to the Gfo/Idh/MocA family.</text>
</comment>
<feature type="domain" description="Gfo/Idh/MocA-like oxidoreductase C-terminal" evidence="3">
    <location>
        <begin position="140"/>
        <end position="349"/>
    </location>
</feature>
<dbReference type="InterPro" id="IPR000683">
    <property type="entry name" value="Gfo/Idh/MocA-like_OxRdtase_N"/>
</dbReference>
<dbReference type="Pfam" id="PF02894">
    <property type="entry name" value="GFO_IDH_MocA_C"/>
    <property type="match status" value="1"/>
</dbReference>
<evidence type="ECO:0000313" key="5">
    <source>
        <dbReference type="Proteomes" id="UP001595772"/>
    </source>
</evidence>
<dbReference type="PANTHER" id="PTHR43249">
    <property type="entry name" value="UDP-N-ACETYL-2-AMINO-2-DEOXY-D-GLUCURONATE OXIDASE"/>
    <property type="match status" value="1"/>
</dbReference>
<evidence type="ECO:0000259" key="2">
    <source>
        <dbReference type="Pfam" id="PF01408"/>
    </source>
</evidence>
<dbReference type="Proteomes" id="UP001595772">
    <property type="component" value="Unassembled WGS sequence"/>
</dbReference>
<name>A0ABV8H2I2_9BACI</name>
<keyword evidence="5" id="KW-1185">Reference proteome</keyword>
<gene>
    <name evidence="4" type="ORF">ACFOUV_14870</name>
</gene>
<feature type="domain" description="Gfo/Idh/MocA-like oxidoreductase N-terminal" evidence="2">
    <location>
        <begin position="4"/>
        <end position="123"/>
    </location>
</feature>
<dbReference type="RefSeq" id="WP_379497569.1">
    <property type="nucleotide sequence ID" value="NZ_JBHSAO010000011.1"/>
</dbReference>
<dbReference type="InterPro" id="IPR036291">
    <property type="entry name" value="NAD(P)-bd_dom_sf"/>
</dbReference>
<organism evidence="4 5">
    <name type="scientific">Oceanobacillus longus</name>
    <dbReference type="NCBI Taxonomy" id="930120"/>
    <lineage>
        <taxon>Bacteria</taxon>
        <taxon>Bacillati</taxon>
        <taxon>Bacillota</taxon>
        <taxon>Bacilli</taxon>
        <taxon>Bacillales</taxon>
        <taxon>Bacillaceae</taxon>
        <taxon>Oceanobacillus</taxon>
    </lineage>
</organism>
<proteinExistence type="inferred from homology"/>
<dbReference type="InterPro" id="IPR052515">
    <property type="entry name" value="Gfo/Idh/MocA_Oxidoreductase"/>
</dbReference>
<dbReference type="SUPFAM" id="SSF55347">
    <property type="entry name" value="Glyceraldehyde-3-phosphate dehydrogenase-like, C-terminal domain"/>
    <property type="match status" value="1"/>
</dbReference>
<dbReference type="InterPro" id="IPR004104">
    <property type="entry name" value="Gfo/Idh/MocA-like_OxRdtase_C"/>
</dbReference>
<comment type="caution">
    <text evidence="4">The sequence shown here is derived from an EMBL/GenBank/DDBJ whole genome shotgun (WGS) entry which is preliminary data.</text>
</comment>
<dbReference type="Pfam" id="PF01408">
    <property type="entry name" value="GFO_IDH_MocA"/>
    <property type="match status" value="1"/>
</dbReference>
<protein>
    <submittedName>
        <fullName evidence="4">Gfo/Idh/MocA family protein</fullName>
    </submittedName>
</protein>
<evidence type="ECO:0000256" key="1">
    <source>
        <dbReference type="ARBA" id="ARBA00010928"/>
    </source>
</evidence>